<protein>
    <submittedName>
        <fullName evidence="2">Uncharacterized protein</fullName>
    </submittedName>
</protein>
<name>A0A9Q0DV76_9TELE</name>
<evidence type="ECO:0000313" key="3">
    <source>
        <dbReference type="Proteomes" id="UP001148018"/>
    </source>
</evidence>
<feature type="compositionally biased region" description="Low complexity" evidence="1">
    <location>
        <begin position="69"/>
        <end position="82"/>
    </location>
</feature>
<dbReference type="Proteomes" id="UP001148018">
    <property type="component" value="Unassembled WGS sequence"/>
</dbReference>
<organism evidence="2 3">
    <name type="scientific">Muraenolepis orangiensis</name>
    <name type="common">Patagonian moray cod</name>
    <dbReference type="NCBI Taxonomy" id="630683"/>
    <lineage>
        <taxon>Eukaryota</taxon>
        <taxon>Metazoa</taxon>
        <taxon>Chordata</taxon>
        <taxon>Craniata</taxon>
        <taxon>Vertebrata</taxon>
        <taxon>Euteleostomi</taxon>
        <taxon>Actinopterygii</taxon>
        <taxon>Neopterygii</taxon>
        <taxon>Teleostei</taxon>
        <taxon>Neoteleostei</taxon>
        <taxon>Acanthomorphata</taxon>
        <taxon>Zeiogadaria</taxon>
        <taxon>Gadariae</taxon>
        <taxon>Gadiformes</taxon>
        <taxon>Muraenolepidoidei</taxon>
        <taxon>Muraenolepididae</taxon>
        <taxon>Muraenolepis</taxon>
    </lineage>
</organism>
<feature type="region of interest" description="Disordered" evidence="1">
    <location>
        <begin position="1"/>
        <end position="26"/>
    </location>
</feature>
<feature type="compositionally biased region" description="Polar residues" evidence="1">
    <location>
        <begin position="131"/>
        <end position="140"/>
    </location>
</feature>
<proteinExistence type="predicted"/>
<feature type="region of interest" description="Disordered" evidence="1">
    <location>
        <begin position="50"/>
        <end position="151"/>
    </location>
</feature>
<evidence type="ECO:0000256" key="1">
    <source>
        <dbReference type="SAM" id="MobiDB-lite"/>
    </source>
</evidence>
<feature type="compositionally biased region" description="Low complexity" evidence="1">
    <location>
        <begin position="118"/>
        <end position="130"/>
    </location>
</feature>
<keyword evidence="3" id="KW-1185">Reference proteome</keyword>
<dbReference type="EMBL" id="JANIIK010000110">
    <property type="protein sequence ID" value="KAJ3596404.1"/>
    <property type="molecule type" value="Genomic_DNA"/>
</dbReference>
<accession>A0A9Q0DV76</accession>
<sequence>MREAAEVWDLPEKERSRTAKQEAEKYRKQNLCVQTLADYWEASLGGPIEEALVGAPPEENKTLPYGQLPTTSSPTAPPGGTTEYNPTESPMAPPGGTTEYNPTESPTAPPGGTTEYNPTASPTAPPGGTTEYNPTASVTAITAPPKERSRK</sequence>
<comment type="caution">
    <text evidence="2">The sequence shown here is derived from an EMBL/GenBank/DDBJ whole genome shotgun (WGS) entry which is preliminary data.</text>
</comment>
<gene>
    <name evidence="2" type="ORF">NHX12_002811</name>
</gene>
<dbReference type="AlphaFoldDB" id="A0A9Q0DV76"/>
<evidence type="ECO:0000313" key="2">
    <source>
        <dbReference type="EMBL" id="KAJ3596404.1"/>
    </source>
</evidence>
<reference evidence="2" key="1">
    <citation type="submission" date="2022-07" db="EMBL/GenBank/DDBJ databases">
        <title>Chromosome-level genome of Muraenolepis orangiensis.</title>
        <authorList>
            <person name="Kim J."/>
        </authorList>
    </citation>
    <scope>NUCLEOTIDE SEQUENCE</scope>
    <source>
        <strain evidence="2">KU_S4_2022</strain>
        <tissue evidence="2">Muscle</tissue>
    </source>
</reference>